<keyword evidence="2" id="KW-1185">Reference proteome</keyword>
<feature type="non-terminal residue" evidence="1">
    <location>
        <position position="1"/>
    </location>
</feature>
<dbReference type="Proteomes" id="UP000807353">
    <property type="component" value="Unassembled WGS sequence"/>
</dbReference>
<evidence type="ECO:0000313" key="2">
    <source>
        <dbReference type="Proteomes" id="UP000807353"/>
    </source>
</evidence>
<reference evidence="1" key="1">
    <citation type="submission" date="2020-11" db="EMBL/GenBank/DDBJ databases">
        <authorList>
            <consortium name="DOE Joint Genome Institute"/>
            <person name="Ahrendt S."/>
            <person name="Riley R."/>
            <person name="Andreopoulos W."/>
            <person name="Labutti K."/>
            <person name="Pangilinan J."/>
            <person name="Ruiz-Duenas F.J."/>
            <person name="Barrasa J.M."/>
            <person name="Sanchez-Garcia M."/>
            <person name="Camarero S."/>
            <person name="Miyauchi S."/>
            <person name="Serrano A."/>
            <person name="Linde D."/>
            <person name="Babiker R."/>
            <person name="Drula E."/>
            <person name="Ayuso-Fernandez I."/>
            <person name="Pacheco R."/>
            <person name="Padilla G."/>
            <person name="Ferreira P."/>
            <person name="Barriuso J."/>
            <person name="Kellner H."/>
            <person name="Castanera R."/>
            <person name="Alfaro M."/>
            <person name="Ramirez L."/>
            <person name="Pisabarro A.G."/>
            <person name="Kuo A."/>
            <person name="Tritt A."/>
            <person name="Lipzen A."/>
            <person name="He G."/>
            <person name="Yan M."/>
            <person name="Ng V."/>
            <person name="Cullen D."/>
            <person name="Martin F."/>
            <person name="Rosso M.-N."/>
            <person name="Henrissat B."/>
            <person name="Hibbett D."/>
            <person name="Martinez A.T."/>
            <person name="Grigoriev I.V."/>
        </authorList>
    </citation>
    <scope>NUCLEOTIDE SEQUENCE</scope>
    <source>
        <strain evidence="1">CBS 247.69</strain>
    </source>
</reference>
<sequence length="60" mass="7040">FPRWVVKKGNFCRLILISLAYDPPSLMTHFCLCQRVINEPQAHFSTFLVYNRLLVLTTLD</sequence>
<accession>A0A9P6CH74</accession>
<comment type="caution">
    <text evidence="1">The sequence shown here is derived from an EMBL/GenBank/DDBJ whole genome shotgun (WGS) entry which is preliminary data.</text>
</comment>
<proteinExistence type="predicted"/>
<dbReference type="EMBL" id="MU150276">
    <property type="protein sequence ID" value="KAF9461995.1"/>
    <property type="molecule type" value="Genomic_DNA"/>
</dbReference>
<gene>
    <name evidence="1" type="ORF">BDZ94DRAFT_1262186</name>
</gene>
<evidence type="ECO:0000313" key="1">
    <source>
        <dbReference type="EMBL" id="KAF9461995.1"/>
    </source>
</evidence>
<organism evidence="1 2">
    <name type="scientific">Collybia nuda</name>
    <dbReference type="NCBI Taxonomy" id="64659"/>
    <lineage>
        <taxon>Eukaryota</taxon>
        <taxon>Fungi</taxon>
        <taxon>Dikarya</taxon>
        <taxon>Basidiomycota</taxon>
        <taxon>Agaricomycotina</taxon>
        <taxon>Agaricomycetes</taxon>
        <taxon>Agaricomycetidae</taxon>
        <taxon>Agaricales</taxon>
        <taxon>Tricholomatineae</taxon>
        <taxon>Clitocybaceae</taxon>
        <taxon>Collybia</taxon>
    </lineage>
</organism>
<protein>
    <submittedName>
        <fullName evidence="1">Uncharacterized protein</fullName>
    </submittedName>
</protein>
<name>A0A9P6CH74_9AGAR</name>
<dbReference type="AlphaFoldDB" id="A0A9P6CH74"/>